<keyword evidence="5" id="KW-1185">Reference proteome</keyword>
<evidence type="ECO:0000313" key="4">
    <source>
        <dbReference type="EMBL" id="TJZ76994.1"/>
    </source>
</evidence>
<dbReference type="Pfam" id="PF03793">
    <property type="entry name" value="PASTA"/>
    <property type="match status" value="1"/>
</dbReference>
<protein>
    <recommendedName>
        <fullName evidence="3">PASTA domain-containing protein</fullName>
    </recommendedName>
</protein>
<reference evidence="4 5" key="1">
    <citation type="submission" date="2019-04" db="EMBL/GenBank/DDBJ databases">
        <title>Rhodococcus oryzae sp. nov., a novel actinomycete isolated from rhizosphere soil of rice (Oryza sativa L.).</title>
        <authorList>
            <person name="Li C."/>
        </authorList>
    </citation>
    <scope>NUCLEOTIDE SEQUENCE [LARGE SCALE GENOMIC DNA]</scope>
    <source>
        <strain evidence="4 5">NEAU-CX67</strain>
    </source>
</reference>
<dbReference type="CDD" id="cd06577">
    <property type="entry name" value="PASTA_pknB"/>
    <property type="match status" value="1"/>
</dbReference>
<sequence length="262" mass="26706">MKQIAPYLRVLAGLFAAICTWLAIVELINGDFGQLVVQLLFAAGLWYLALGKPIRDHLARVKVEQSGLAARAQAGHEAFLAGDPAAFGPPPEAPKPPPVRKGVIVASGIAALLVVVGIVSDIGDGLDNESDSAPTSAMNEPASAAARQAETAGRATMSAQPVPVAPVVAPSVESTTQAAPAAAPVVAVMPSVVCMNLQAAQDMIQAAGVFFSRSQDASGKGRAQVLDRNWVVVAQTPPAGSTVTEGEAVLSVVKEGEVGDCS</sequence>
<keyword evidence="2" id="KW-0812">Transmembrane</keyword>
<organism evidence="4 5">
    <name type="scientific">Rhodococcus oryzae</name>
    <dbReference type="NCBI Taxonomy" id="2571143"/>
    <lineage>
        <taxon>Bacteria</taxon>
        <taxon>Bacillati</taxon>
        <taxon>Actinomycetota</taxon>
        <taxon>Actinomycetes</taxon>
        <taxon>Mycobacteriales</taxon>
        <taxon>Nocardiaceae</taxon>
        <taxon>Rhodococcus</taxon>
    </lineage>
</organism>
<proteinExistence type="predicted"/>
<dbReference type="RefSeq" id="WP_136910400.1">
    <property type="nucleotide sequence ID" value="NZ_SUMD01000006.1"/>
</dbReference>
<feature type="transmembrane region" description="Helical" evidence="2">
    <location>
        <begin position="7"/>
        <end position="26"/>
    </location>
</feature>
<evidence type="ECO:0000259" key="3">
    <source>
        <dbReference type="Pfam" id="PF03793"/>
    </source>
</evidence>
<dbReference type="Proteomes" id="UP000305109">
    <property type="component" value="Unassembled WGS sequence"/>
</dbReference>
<evidence type="ECO:0000256" key="2">
    <source>
        <dbReference type="SAM" id="Phobius"/>
    </source>
</evidence>
<comment type="caution">
    <text evidence="4">The sequence shown here is derived from an EMBL/GenBank/DDBJ whole genome shotgun (WGS) entry which is preliminary data.</text>
</comment>
<keyword evidence="2" id="KW-0472">Membrane</keyword>
<accession>A0ABY2RIF1</accession>
<feature type="compositionally biased region" description="Low complexity" evidence="1">
    <location>
        <begin position="142"/>
        <end position="158"/>
    </location>
</feature>
<evidence type="ECO:0000313" key="5">
    <source>
        <dbReference type="Proteomes" id="UP000305109"/>
    </source>
</evidence>
<name>A0ABY2RIF1_9NOCA</name>
<keyword evidence="2" id="KW-1133">Transmembrane helix</keyword>
<evidence type="ECO:0000256" key="1">
    <source>
        <dbReference type="SAM" id="MobiDB-lite"/>
    </source>
</evidence>
<gene>
    <name evidence="4" type="ORF">FCG67_14125</name>
</gene>
<feature type="region of interest" description="Disordered" evidence="1">
    <location>
        <begin position="127"/>
        <end position="158"/>
    </location>
</feature>
<feature type="transmembrane region" description="Helical" evidence="2">
    <location>
        <begin position="32"/>
        <end position="50"/>
    </location>
</feature>
<dbReference type="InterPro" id="IPR005543">
    <property type="entry name" value="PASTA_dom"/>
</dbReference>
<feature type="domain" description="PASTA" evidence="3">
    <location>
        <begin position="188"/>
        <end position="249"/>
    </location>
</feature>
<dbReference type="EMBL" id="SUMD01000006">
    <property type="protein sequence ID" value="TJZ76994.1"/>
    <property type="molecule type" value="Genomic_DNA"/>
</dbReference>
<dbReference type="Gene3D" id="3.30.10.20">
    <property type="match status" value="1"/>
</dbReference>